<sequence length="86" mass="9523">MNDFLDMIFSDRFCAVACAIICLIHIISSWISAVVTNRKIKSICKTCSAPIVDGEAHKCLTEPQLQALAVFVDALKHNDEVKNDTK</sequence>
<name>A0A976N167_9VIRU</name>
<proteinExistence type="predicted"/>
<dbReference type="EMBL" id="OM869553">
    <property type="protein sequence ID" value="UPW41176.1"/>
    <property type="molecule type" value="Genomic_DNA"/>
</dbReference>
<evidence type="ECO:0000313" key="1">
    <source>
        <dbReference type="EMBL" id="UPW41176.1"/>
    </source>
</evidence>
<organism evidence="1">
    <name type="scientific">Sigmofec virus UA08Rod_5307</name>
    <dbReference type="NCBI Taxonomy" id="2929418"/>
    <lineage>
        <taxon>Viruses</taxon>
        <taxon>Monodnaviria</taxon>
        <taxon>Sangervirae</taxon>
        <taxon>Phixviricota</taxon>
        <taxon>Malgrandaviricetes</taxon>
        <taxon>Petitvirales</taxon>
        <taxon>Microviridae</taxon>
    </lineage>
</organism>
<reference evidence="1" key="1">
    <citation type="submission" date="2022-02" db="EMBL/GenBank/DDBJ databases">
        <title>Towards deciphering the DNA virus diversity associated with rodent species in the families Cricetidae and Heteromyidae.</title>
        <authorList>
            <person name="Lund M."/>
            <person name="Larsen B.B."/>
            <person name="Gryseels S."/>
            <person name="Kraberger S."/>
            <person name="Rowsey D.M."/>
            <person name="Steger L."/>
            <person name="Yule K.M."/>
            <person name="Upham N.S."/>
            <person name="Worobey M."/>
            <person name="Van Doorslaer K."/>
            <person name="Varsani A."/>
        </authorList>
    </citation>
    <scope>NUCLEOTIDE SEQUENCE</scope>
    <source>
        <strain evidence="1">UA08Rod_5307</strain>
    </source>
</reference>
<accession>A0A976N167</accession>
<protein>
    <submittedName>
        <fullName evidence="1">Uncharacterized protein</fullName>
    </submittedName>
</protein>